<keyword evidence="1" id="KW-0732">Signal</keyword>
<name>A0A4Y3PJQ2_BREPA</name>
<comment type="caution">
    <text evidence="2">The sequence shown here is derived from an EMBL/GenBank/DDBJ whole genome shotgun (WGS) entry which is preliminary data.</text>
</comment>
<gene>
    <name evidence="2" type="ORF">BPA01_32230</name>
</gene>
<evidence type="ECO:0000313" key="2">
    <source>
        <dbReference type="EMBL" id="GEB33643.1"/>
    </source>
</evidence>
<reference evidence="2 3" key="1">
    <citation type="submission" date="2019-06" db="EMBL/GenBank/DDBJ databases">
        <title>Whole genome shotgun sequence of Brevibacillus parabrevis NBRC 12334.</title>
        <authorList>
            <person name="Hosoyama A."/>
            <person name="Uohara A."/>
            <person name="Ohji S."/>
            <person name="Ichikawa N."/>
        </authorList>
    </citation>
    <scope>NUCLEOTIDE SEQUENCE [LARGE SCALE GENOMIC DNA]</scope>
    <source>
        <strain evidence="2 3">NBRC 12334</strain>
    </source>
</reference>
<evidence type="ECO:0008006" key="4">
    <source>
        <dbReference type="Google" id="ProtNLM"/>
    </source>
</evidence>
<evidence type="ECO:0000256" key="1">
    <source>
        <dbReference type="SAM" id="SignalP"/>
    </source>
</evidence>
<organism evidence="2 3">
    <name type="scientific">Brevibacillus parabrevis</name>
    <dbReference type="NCBI Taxonomy" id="54914"/>
    <lineage>
        <taxon>Bacteria</taxon>
        <taxon>Bacillati</taxon>
        <taxon>Bacillota</taxon>
        <taxon>Bacilli</taxon>
        <taxon>Bacillales</taxon>
        <taxon>Paenibacillaceae</taxon>
        <taxon>Brevibacillus</taxon>
    </lineage>
</organism>
<evidence type="ECO:0000313" key="3">
    <source>
        <dbReference type="Proteomes" id="UP000316882"/>
    </source>
</evidence>
<feature type="signal peptide" evidence="1">
    <location>
        <begin position="1"/>
        <end position="22"/>
    </location>
</feature>
<proteinExistence type="predicted"/>
<dbReference type="EMBL" id="BJMH01000015">
    <property type="protein sequence ID" value="GEB33643.1"/>
    <property type="molecule type" value="Genomic_DNA"/>
</dbReference>
<feature type="chain" id="PRO_5023139215" description="SbsC C-terminal domain-containing protein" evidence="1">
    <location>
        <begin position="23"/>
        <end position="324"/>
    </location>
</feature>
<dbReference type="GeneID" id="87610660"/>
<sequence>MRKKLMLLVAAGLFLGATGAYAHLTGAFANFLVTVNDESTTERLKAEVAQTKKEIARLAPQIAKLEKSYVADQKVAVDKLQFYSEMGLDTWVSLLQQQQEPVDILGSQWLIERNLDAYMEELDKLYLAYKQLVATKETLEGHEKLLGMIEQNLQARGAFLADNPELPIEQLANYLDIDWMAEVEPALLAILAKDRALTEQQAATWASTQTGTASQPYRLDESWINERSELRYFFRSDHVYVVFQKPDLHVILIGQVLKDSSDAAALVFEAGFFNGFLMPETLIEELQGFRIPYAQLLQLPRVQAPFYLQQTSGGLIVRTGDSQN</sequence>
<dbReference type="AlphaFoldDB" id="A0A4Y3PJQ2"/>
<dbReference type="RefSeq" id="WP_122962389.1">
    <property type="nucleotide sequence ID" value="NZ_BJMH01000015.1"/>
</dbReference>
<protein>
    <recommendedName>
        <fullName evidence="4">SbsC C-terminal domain-containing protein</fullName>
    </recommendedName>
</protein>
<dbReference type="Proteomes" id="UP000316882">
    <property type="component" value="Unassembled WGS sequence"/>
</dbReference>
<accession>A0A4Y3PJQ2</accession>
<keyword evidence="3" id="KW-1185">Reference proteome</keyword>